<dbReference type="GO" id="GO:0050803">
    <property type="term" value="P:regulation of synapse structure or activity"/>
    <property type="evidence" value="ECO:0007669"/>
    <property type="project" value="TreeGrafter"/>
</dbReference>
<evidence type="ECO:0000313" key="8">
    <source>
        <dbReference type="EnsemblMetazoa" id="G11913.8:cds"/>
    </source>
</evidence>
<keyword evidence="2" id="KW-0813">Transport</keyword>
<evidence type="ECO:0000256" key="1">
    <source>
        <dbReference type="ARBA" id="ARBA00004141"/>
    </source>
</evidence>
<evidence type="ECO:0000256" key="5">
    <source>
        <dbReference type="ARBA" id="ARBA00022989"/>
    </source>
</evidence>
<dbReference type="GO" id="GO:0005313">
    <property type="term" value="F:L-glutamate transmembrane transporter activity"/>
    <property type="evidence" value="ECO:0007669"/>
    <property type="project" value="TreeGrafter"/>
</dbReference>
<name>A0A8W8I1A1_MAGGI</name>
<dbReference type="GO" id="GO:0005326">
    <property type="term" value="F:neurotransmitter transmembrane transporter activity"/>
    <property type="evidence" value="ECO:0007669"/>
    <property type="project" value="TreeGrafter"/>
</dbReference>
<dbReference type="GO" id="GO:0015293">
    <property type="term" value="F:symporter activity"/>
    <property type="evidence" value="ECO:0007669"/>
    <property type="project" value="UniProtKB-KW"/>
</dbReference>
<organism evidence="8 9">
    <name type="scientific">Magallana gigas</name>
    <name type="common">Pacific oyster</name>
    <name type="synonym">Crassostrea gigas</name>
    <dbReference type="NCBI Taxonomy" id="29159"/>
    <lineage>
        <taxon>Eukaryota</taxon>
        <taxon>Metazoa</taxon>
        <taxon>Spiralia</taxon>
        <taxon>Lophotrochozoa</taxon>
        <taxon>Mollusca</taxon>
        <taxon>Bivalvia</taxon>
        <taxon>Autobranchia</taxon>
        <taxon>Pteriomorphia</taxon>
        <taxon>Ostreida</taxon>
        <taxon>Ostreoidea</taxon>
        <taxon>Ostreidae</taxon>
        <taxon>Magallana</taxon>
    </lineage>
</organism>
<dbReference type="InterPro" id="IPR036259">
    <property type="entry name" value="MFS_trans_sf"/>
</dbReference>
<dbReference type="SUPFAM" id="SSF103473">
    <property type="entry name" value="MFS general substrate transporter"/>
    <property type="match status" value="1"/>
</dbReference>
<protein>
    <recommendedName>
        <fullName evidence="10">Major facilitator superfamily (MFS) profile domain-containing protein</fullName>
    </recommendedName>
</protein>
<keyword evidence="3 7" id="KW-0812">Transmembrane</keyword>
<evidence type="ECO:0000256" key="6">
    <source>
        <dbReference type="ARBA" id="ARBA00023136"/>
    </source>
</evidence>
<dbReference type="GO" id="GO:0035249">
    <property type="term" value="P:synaptic transmission, glutamatergic"/>
    <property type="evidence" value="ECO:0007669"/>
    <property type="project" value="TreeGrafter"/>
</dbReference>
<evidence type="ECO:0000256" key="2">
    <source>
        <dbReference type="ARBA" id="ARBA00022448"/>
    </source>
</evidence>
<dbReference type="InterPro" id="IPR011701">
    <property type="entry name" value="MFS"/>
</dbReference>
<keyword evidence="5 7" id="KW-1133">Transmembrane helix</keyword>
<keyword evidence="4" id="KW-0769">Symport</keyword>
<feature type="transmembrane region" description="Helical" evidence="7">
    <location>
        <begin position="39"/>
        <end position="62"/>
    </location>
</feature>
<evidence type="ECO:0000256" key="3">
    <source>
        <dbReference type="ARBA" id="ARBA00022692"/>
    </source>
</evidence>
<dbReference type="Proteomes" id="UP000005408">
    <property type="component" value="Unassembled WGS sequence"/>
</dbReference>
<dbReference type="AlphaFoldDB" id="A0A8W8I1A1"/>
<reference evidence="8" key="1">
    <citation type="submission" date="2022-08" db="UniProtKB">
        <authorList>
            <consortium name="EnsemblMetazoa"/>
        </authorList>
    </citation>
    <scope>IDENTIFICATION</scope>
    <source>
        <strain evidence="8">05x7-T-G4-1.051#20</strain>
    </source>
</reference>
<feature type="transmembrane region" description="Helical" evidence="7">
    <location>
        <begin position="173"/>
        <end position="192"/>
    </location>
</feature>
<evidence type="ECO:0008006" key="10">
    <source>
        <dbReference type="Google" id="ProtNLM"/>
    </source>
</evidence>
<keyword evidence="6 7" id="KW-0472">Membrane</keyword>
<dbReference type="GO" id="GO:0060076">
    <property type="term" value="C:excitatory synapse"/>
    <property type="evidence" value="ECO:0007669"/>
    <property type="project" value="TreeGrafter"/>
</dbReference>
<dbReference type="EnsemblMetazoa" id="G11913.8">
    <property type="protein sequence ID" value="G11913.8:cds"/>
    <property type="gene ID" value="G11913"/>
</dbReference>
<dbReference type="PANTHER" id="PTHR11662">
    <property type="entry name" value="SOLUTE CARRIER FAMILY 17"/>
    <property type="match status" value="1"/>
</dbReference>
<keyword evidence="9" id="KW-1185">Reference proteome</keyword>
<feature type="transmembrane region" description="Helical" evidence="7">
    <location>
        <begin position="83"/>
        <end position="102"/>
    </location>
</feature>
<dbReference type="PANTHER" id="PTHR11662:SF456">
    <property type="entry name" value="VESICULAR GLUTAMATE TRANSPORTER, ISOFORM A"/>
    <property type="match status" value="1"/>
</dbReference>
<sequence length="241" mass="25717">GIFTSLPVWALLLANVTRSWVFATMVTEIPQYFADVFALSVATIGFLTSIPPILMSVFIVLSGILMDKLIKKKKISTTAGRKLSLLVGFGPEAVIVIAVGFVKNYTAAIILLIIAEGLAGFGIAAYRVNPLDLSPQYASILTGVARLGQLGGSISTTLAGALREKNAESWQKILIITGSVHLFAVVIFTIFGSGKQQKWAQSVYEPLTSNNGQKQNYGSTNTSSSSNQFLLNSALISDKPS</sequence>
<evidence type="ECO:0000313" key="9">
    <source>
        <dbReference type="Proteomes" id="UP000005408"/>
    </source>
</evidence>
<evidence type="ECO:0000256" key="7">
    <source>
        <dbReference type="SAM" id="Phobius"/>
    </source>
</evidence>
<dbReference type="FunFam" id="1.20.1250.20:FF:000003">
    <property type="entry name" value="Solute carrier family 17 member 3"/>
    <property type="match status" value="1"/>
</dbReference>
<accession>A0A8W8I1A1</accession>
<dbReference type="GO" id="GO:0098700">
    <property type="term" value="P:neurotransmitter loading into synaptic vesicle"/>
    <property type="evidence" value="ECO:0007669"/>
    <property type="project" value="TreeGrafter"/>
</dbReference>
<comment type="subcellular location">
    <subcellularLocation>
        <location evidence="1">Membrane</location>
        <topology evidence="1">Multi-pass membrane protein</topology>
    </subcellularLocation>
</comment>
<evidence type="ECO:0000256" key="4">
    <source>
        <dbReference type="ARBA" id="ARBA00022847"/>
    </source>
</evidence>
<dbReference type="Gene3D" id="1.20.1250.20">
    <property type="entry name" value="MFS general substrate transporter like domains"/>
    <property type="match status" value="1"/>
</dbReference>
<dbReference type="InterPro" id="IPR050382">
    <property type="entry name" value="MFS_Na/Anion_cotransporter"/>
</dbReference>
<dbReference type="Pfam" id="PF07690">
    <property type="entry name" value="MFS_1"/>
    <property type="match status" value="1"/>
</dbReference>
<feature type="transmembrane region" description="Helical" evidence="7">
    <location>
        <begin position="108"/>
        <end position="128"/>
    </location>
</feature>
<dbReference type="GO" id="GO:0030672">
    <property type="term" value="C:synaptic vesicle membrane"/>
    <property type="evidence" value="ECO:0007669"/>
    <property type="project" value="TreeGrafter"/>
</dbReference>
<proteinExistence type="predicted"/>